<gene>
    <name evidence="1" type="ORF">IRJ41_011042</name>
</gene>
<sequence>MGVAYSMGEVDHLYTFFVQWSPEIYYNKHDNEKNAMTVDTDTHVSVIDTLLNNPASKPWKFHMCNDTLPPRPYLFALPFFVKRFQTVLLKAKLKPTSREEALNQSALKQSASRGPDR</sequence>
<accession>A0A9W7WR28</accession>
<reference evidence="1" key="1">
    <citation type="submission" date="2021-02" db="EMBL/GenBank/DDBJ databases">
        <title>Comparative genomics reveals that relaxation of natural selection precedes convergent phenotypic evolution of cavefish.</title>
        <authorList>
            <person name="Peng Z."/>
        </authorList>
    </citation>
    <scope>NUCLEOTIDE SEQUENCE</scope>
    <source>
        <tissue evidence="1">Muscle</tissue>
    </source>
</reference>
<comment type="caution">
    <text evidence="1">The sequence shown here is derived from an EMBL/GenBank/DDBJ whole genome shotgun (WGS) entry which is preliminary data.</text>
</comment>
<keyword evidence="1" id="KW-0675">Receptor</keyword>
<proteinExistence type="predicted"/>
<dbReference type="EMBL" id="JAFHDT010000008">
    <property type="protein sequence ID" value="KAI7806735.1"/>
    <property type="molecule type" value="Genomic_DNA"/>
</dbReference>
<evidence type="ECO:0000313" key="2">
    <source>
        <dbReference type="Proteomes" id="UP001059041"/>
    </source>
</evidence>
<name>A0A9W7WR28_TRIRA</name>
<protein>
    <submittedName>
        <fullName evidence="1">Nuclear receptor coactivator 7-like</fullName>
    </submittedName>
</protein>
<evidence type="ECO:0000313" key="1">
    <source>
        <dbReference type="EMBL" id="KAI7806735.1"/>
    </source>
</evidence>
<keyword evidence="2" id="KW-1185">Reference proteome</keyword>
<organism evidence="1 2">
    <name type="scientific">Triplophysa rosa</name>
    <name type="common">Cave loach</name>
    <dbReference type="NCBI Taxonomy" id="992332"/>
    <lineage>
        <taxon>Eukaryota</taxon>
        <taxon>Metazoa</taxon>
        <taxon>Chordata</taxon>
        <taxon>Craniata</taxon>
        <taxon>Vertebrata</taxon>
        <taxon>Euteleostomi</taxon>
        <taxon>Actinopterygii</taxon>
        <taxon>Neopterygii</taxon>
        <taxon>Teleostei</taxon>
        <taxon>Ostariophysi</taxon>
        <taxon>Cypriniformes</taxon>
        <taxon>Nemacheilidae</taxon>
        <taxon>Triplophysa</taxon>
    </lineage>
</organism>
<dbReference type="AlphaFoldDB" id="A0A9W7WR28"/>
<dbReference type="Proteomes" id="UP001059041">
    <property type="component" value="Linkage Group LG8"/>
</dbReference>